<dbReference type="RefSeq" id="XP_028864167.1">
    <property type="nucleotide sequence ID" value="XM_029007816.1"/>
</dbReference>
<dbReference type="OMA" id="DYPTRKR"/>
<evidence type="ECO:0000256" key="1">
    <source>
        <dbReference type="ARBA" id="ARBA00023186"/>
    </source>
</evidence>
<dbReference type="InterPro" id="IPR036714">
    <property type="entry name" value="SDH_sf"/>
</dbReference>
<evidence type="ECO:0000313" key="4">
    <source>
        <dbReference type="Proteomes" id="UP000078597"/>
    </source>
</evidence>
<reference evidence="2" key="1">
    <citation type="submission" date="2016-05" db="EMBL/GenBank/DDBJ databases">
        <authorList>
            <person name="Lavstsen T."/>
            <person name="Jespersen J.S."/>
        </authorList>
    </citation>
    <scope>NUCLEOTIDE SEQUENCE [LARGE SCALE GENOMIC DNA]</scope>
</reference>
<reference evidence="3 5" key="3">
    <citation type="submission" date="2016-06" db="EMBL/GenBank/DDBJ databases">
        <authorList>
            <consortium name="Pathogen Informatics"/>
        </authorList>
    </citation>
    <scope>NUCLEOTIDE SEQUENCE [LARGE SCALE GENOMIC DNA]</scope>
</reference>
<protein>
    <submittedName>
        <fullName evidence="2">Uncharacterized protein</fullName>
    </submittedName>
</protein>
<keyword evidence="1" id="KW-0143">Chaperone</keyword>
<dbReference type="Proteomes" id="UP000078597">
    <property type="component" value="Unassembled WGS sequence"/>
</dbReference>
<dbReference type="GeneID" id="39871577"/>
<dbReference type="Pfam" id="PF03937">
    <property type="entry name" value="Sdh5"/>
    <property type="match status" value="1"/>
</dbReference>
<gene>
    <name evidence="3" type="primary">PmUG01_14026600</name>
    <name evidence="2" type="ORF">PMALA_050720</name>
    <name evidence="3" type="ORF">PMUG01_14026600</name>
</gene>
<sequence length="184" mass="22094">MNVHSFRKFSRLEIYRPSKFSEIKKRLYLKKKLFSVIMKNAKRELQKKEKSKCGKHAEEDVFYSTIASYPENKTRIYKNNKYNVYENYNHWQDDGEKPSIERLFFICSSMGCLELQYVLSSFINYQKNILKDEDILTLYKFLDLSEKDMYDYLCGIELMPQNFLQTAVIRCLLKFINVNHPSLN</sequence>
<dbReference type="OrthoDB" id="375552at2759"/>
<evidence type="ECO:0000313" key="5">
    <source>
        <dbReference type="Proteomes" id="UP000219813"/>
    </source>
</evidence>
<dbReference type="EMBL" id="FLQW01003625">
    <property type="protein sequence ID" value="SBS96034.1"/>
    <property type="molecule type" value="Genomic_DNA"/>
</dbReference>
<dbReference type="KEGG" id="pmal:PMUG01_14026600"/>
<name>A0A1A8WT13_PLAMA</name>
<dbReference type="VEuPathDB" id="PlasmoDB:PmUG01_14026600"/>
<dbReference type="Proteomes" id="UP000219813">
    <property type="component" value="Chromosome 14"/>
</dbReference>
<reference evidence="4" key="2">
    <citation type="submission" date="2016-05" db="EMBL/GenBank/DDBJ databases">
        <authorList>
            <person name="Naeem Raeece"/>
        </authorList>
    </citation>
    <scope>NUCLEOTIDE SEQUENCE [LARGE SCALE GENOMIC DNA]</scope>
</reference>
<proteinExistence type="predicted"/>
<dbReference type="EMBL" id="LT594635">
    <property type="protein sequence ID" value="SCP03212.1"/>
    <property type="molecule type" value="Genomic_DNA"/>
</dbReference>
<evidence type="ECO:0000313" key="2">
    <source>
        <dbReference type="EMBL" id="SBS96034.1"/>
    </source>
</evidence>
<dbReference type="InterPro" id="IPR005631">
    <property type="entry name" value="SDH"/>
</dbReference>
<dbReference type="SUPFAM" id="SSF109910">
    <property type="entry name" value="YgfY-like"/>
    <property type="match status" value="1"/>
</dbReference>
<organism evidence="2 4">
    <name type="scientific">Plasmodium malariae</name>
    <dbReference type="NCBI Taxonomy" id="5858"/>
    <lineage>
        <taxon>Eukaryota</taxon>
        <taxon>Sar</taxon>
        <taxon>Alveolata</taxon>
        <taxon>Apicomplexa</taxon>
        <taxon>Aconoidasida</taxon>
        <taxon>Haemosporida</taxon>
        <taxon>Plasmodiidae</taxon>
        <taxon>Plasmodium</taxon>
        <taxon>Plasmodium (Plasmodium)</taxon>
    </lineage>
</organism>
<dbReference type="AlphaFoldDB" id="A0A1A8WT13"/>
<accession>A0A1A8WT13</accession>
<evidence type="ECO:0000313" key="3">
    <source>
        <dbReference type="EMBL" id="SCP03212.1"/>
    </source>
</evidence>
<keyword evidence="5" id="KW-1185">Reference proteome</keyword>
<dbReference type="Gene3D" id="1.10.150.250">
    <property type="entry name" value="Flavinator of succinate dehydrogenase"/>
    <property type="match status" value="1"/>
</dbReference>